<evidence type="ECO:0000313" key="3">
    <source>
        <dbReference type="Proteomes" id="UP000250603"/>
    </source>
</evidence>
<evidence type="ECO:0000259" key="1">
    <source>
        <dbReference type="Pfam" id="PF01844"/>
    </source>
</evidence>
<dbReference type="Gene3D" id="1.10.30.50">
    <property type="match status" value="1"/>
</dbReference>
<dbReference type="InterPro" id="IPR002711">
    <property type="entry name" value="HNH"/>
</dbReference>
<protein>
    <recommendedName>
        <fullName evidence="1">HNH domain-containing protein</fullName>
    </recommendedName>
</protein>
<dbReference type="Pfam" id="PF01844">
    <property type="entry name" value="HNH"/>
    <property type="match status" value="1"/>
</dbReference>
<reference evidence="2 3" key="1">
    <citation type="submission" date="2018-06" db="EMBL/GenBank/DDBJ databases">
        <title>ACT-28, a chromosomally-encoded AmpC with carbapenemase activity from Enterobacter kobei.</title>
        <authorList>
            <person name="Jousset A.B."/>
            <person name="Oueslati S."/>
            <person name="Bernabeu S."/>
            <person name="Takissian J."/>
            <person name="Creton E."/>
            <person name="Vogel A."/>
            <person name="Cotellon G."/>
            <person name="Bonnin R.A."/>
            <person name="Dortet L."/>
            <person name="Naas T."/>
        </authorList>
    </citation>
    <scope>NUCLEOTIDE SEQUENCE [LARGE SCALE GENOMIC DNA]</scope>
    <source>
        <strain evidence="2 3">149H6</strain>
    </source>
</reference>
<comment type="caution">
    <text evidence="2">The sequence shown here is derived from an EMBL/GenBank/DDBJ whole genome shotgun (WGS) entry which is preliminary data.</text>
</comment>
<accession>A0ABX9EV13</accession>
<dbReference type="EMBL" id="QMCK01000119">
    <property type="protein sequence ID" value="RAY19136.1"/>
    <property type="molecule type" value="Genomic_DNA"/>
</dbReference>
<dbReference type="CDD" id="cd00085">
    <property type="entry name" value="HNHc"/>
    <property type="match status" value="1"/>
</dbReference>
<feature type="domain" description="HNH" evidence="1">
    <location>
        <begin position="14"/>
        <end position="57"/>
    </location>
</feature>
<name>A0ABX9EV13_9ENTR</name>
<feature type="non-terminal residue" evidence="2">
    <location>
        <position position="1"/>
    </location>
</feature>
<keyword evidence="3" id="KW-1185">Reference proteome</keyword>
<dbReference type="Proteomes" id="UP000250603">
    <property type="component" value="Unassembled WGS sequence"/>
</dbReference>
<proteinExistence type="predicted"/>
<dbReference type="RefSeq" id="WP_112019898.1">
    <property type="nucleotide sequence ID" value="NZ_QMCK01000119.1"/>
</dbReference>
<gene>
    <name evidence="2" type="ORF">DP181_24215</name>
</gene>
<dbReference type="InterPro" id="IPR003615">
    <property type="entry name" value="HNH_nuc"/>
</dbReference>
<sequence>DVYIALEQSFYKKCYICETKSPLDINVEHFIPHMGDINKKFDWSNLYLVCSRCNNIKLAKYKNLLDCCNDSVWDKVKLLPGFSPGAKNFFIEAMVHDAATIETADLLNEVYNNDKTINKRFTARSLRSDVVKITHRLTKLMTIYYDENSTDAQRENSIEDIKVMIRRSYQYSAFNRWIIKDDAELDELLSPFMD</sequence>
<evidence type="ECO:0000313" key="2">
    <source>
        <dbReference type="EMBL" id="RAY19136.1"/>
    </source>
</evidence>
<organism evidence="2 3">
    <name type="scientific">Enterobacter kobei</name>
    <dbReference type="NCBI Taxonomy" id="208224"/>
    <lineage>
        <taxon>Bacteria</taxon>
        <taxon>Pseudomonadati</taxon>
        <taxon>Pseudomonadota</taxon>
        <taxon>Gammaproteobacteria</taxon>
        <taxon>Enterobacterales</taxon>
        <taxon>Enterobacteriaceae</taxon>
        <taxon>Enterobacter</taxon>
        <taxon>Enterobacter cloacae complex</taxon>
    </lineage>
</organism>